<organism evidence="2 3">
    <name type="scientific">Nepenthes gracilis</name>
    <name type="common">Slender pitcher plant</name>
    <dbReference type="NCBI Taxonomy" id="150966"/>
    <lineage>
        <taxon>Eukaryota</taxon>
        <taxon>Viridiplantae</taxon>
        <taxon>Streptophyta</taxon>
        <taxon>Embryophyta</taxon>
        <taxon>Tracheophyta</taxon>
        <taxon>Spermatophyta</taxon>
        <taxon>Magnoliopsida</taxon>
        <taxon>eudicotyledons</taxon>
        <taxon>Gunneridae</taxon>
        <taxon>Pentapetalae</taxon>
        <taxon>Caryophyllales</taxon>
        <taxon>Nepenthaceae</taxon>
        <taxon>Nepenthes</taxon>
    </lineage>
</organism>
<dbReference type="PANTHER" id="PTHR31066:SF66">
    <property type="entry name" value="PB1 DOMAIN-CONTAINING PROTEIN"/>
    <property type="match status" value="1"/>
</dbReference>
<reference evidence="2" key="1">
    <citation type="submission" date="2023-05" db="EMBL/GenBank/DDBJ databases">
        <title>Nepenthes gracilis genome sequencing.</title>
        <authorList>
            <person name="Fukushima K."/>
        </authorList>
    </citation>
    <scope>NUCLEOTIDE SEQUENCE</scope>
    <source>
        <strain evidence="2">SING2019-196</strain>
    </source>
</reference>
<gene>
    <name evidence="2" type="ORF">Nepgr_018608</name>
</gene>
<evidence type="ECO:0000259" key="1">
    <source>
        <dbReference type="SMART" id="SM00666"/>
    </source>
</evidence>
<dbReference type="Proteomes" id="UP001279734">
    <property type="component" value="Unassembled WGS sequence"/>
</dbReference>
<feature type="domain" description="PB1" evidence="1">
    <location>
        <begin position="28"/>
        <end position="118"/>
    </location>
</feature>
<dbReference type="PANTHER" id="PTHR31066">
    <property type="entry name" value="OS05G0427100 PROTEIN-RELATED"/>
    <property type="match status" value="1"/>
</dbReference>
<keyword evidence="3" id="KW-1185">Reference proteome</keyword>
<dbReference type="SMART" id="SM00666">
    <property type="entry name" value="PB1"/>
    <property type="match status" value="1"/>
</dbReference>
<comment type="caution">
    <text evidence="2">The sequence shown here is derived from an EMBL/GenBank/DDBJ whole genome shotgun (WGS) entry which is preliminary data.</text>
</comment>
<dbReference type="InterPro" id="IPR000270">
    <property type="entry name" value="PB1_dom"/>
</dbReference>
<dbReference type="AlphaFoldDB" id="A0AAD3XT75"/>
<dbReference type="InterPro" id="IPR053198">
    <property type="entry name" value="Gynoecium_Dev_Regulator"/>
</dbReference>
<proteinExistence type="predicted"/>
<dbReference type="EMBL" id="BSYO01000017">
    <property type="protein sequence ID" value="GMH16767.1"/>
    <property type="molecule type" value="Genomic_DNA"/>
</dbReference>
<dbReference type="Gene3D" id="3.10.20.90">
    <property type="entry name" value="Phosphatidylinositol 3-kinase Catalytic Subunit, Chain A, domain 1"/>
    <property type="match status" value="1"/>
</dbReference>
<name>A0AAD3XT75_NEPGR</name>
<sequence length="261" mass="28665">MTTVPLKSTGGSTVKFLCCYGGKILPRRSDGWLRYVGGHSRILSVDRAVSFSELMVKLGELCGCSVTLRCQLPCEELDVLVSIKSDEDLANVIEEYDRANSLSMSARERKIRAVLSPPKSLKYVSPPLSSSASSSLHSSPTKSIITAYRRSNSAVALKSMSVADSSLIRSMHLDHHRSSLSFAPKSMFYQISVPSVGSTACANKPHFSPFLLKGYSIASVILRVDRQGDCVISKKKKRDVWILTEIFCYSSPRSAIFCVLK</sequence>
<dbReference type="CDD" id="cd06410">
    <property type="entry name" value="PB1_UP2"/>
    <property type="match status" value="1"/>
</dbReference>
<evidence type="ECO:0000313" key="2">
    <source>
        <dbReference type="EMBL" id="GMH16767.1"/>
    </source>
</evidence>
<evidence type="ECO:0000313" key="3">
    <source>
        <dbReference type="Proteomes" id="UP001279734"/>
    </source>
</evidence>
<dbReference type="Pfam" id="PF00564">
    <property type="entry name" value="PB1"/>
    <property type="match status" value="1"/>
</dbReference>
<accession>A0AAD3XT75</accession>
<protein>
    <recommendedName>
        <fullName evidence="1">PB1 domain-containing protein</fullName>
    </recommendedName>
</protein>
<dbReference type="SUPFAM" id="SSF54277">
    <property type="entry name" value="CAD &amp; PB1 domains"/>
    <property type="match status" value="1"/>
</dbReference>